<keyword evidence="1" id="KW-1133">Transmembrane helix</keyword>
<sequence>MDLVLVMDSRLLHKKIQREFKNQLNLKLRYKIQILFIMLTLIIINSNSISNNKEGLLNKKRFEFLSYITKLIQFKLQKDSFQSKLTFQSFVQCSQEEYFHLFF</sequence>
<gene>
    <name evidence="2" type="ORF">FGO68_gene10806</name>
</gene>
<dbReference type="AlphaFoldDB" id="A0A8J8SX61"/>
<evidence type="ECO:0000313" key="2">
    <source>
        <dbReference type="EMBL" id="TNV74102.1"/>
    </source>
</evidence>
<name>A0A8J8SX61_HALGN</name>
<dbReference type="EMBL" id="RRYP01017473">
    <property type="protein sequence ID" value="TNV74102.1"/>
    <property type="molecule type" value="Genomic_DNA"/>
</dbReference>
<comment type="caution">
    <text evidence="2">The sequence shown here is derived from an EMBL/GenBank/DDBJ whole genome shotgun (WGS) entry which is preliminary data.</text>
</comment>
<proteinExistence type="predicted"/>
<reference evidence="2" key="1">
    <citation type="submission" date="2019-06" db="EMBL/GenBank/DDBJ databases">
        <authorList>
            <person name="Zheng W."/>
        </authorList>
    </citation>
    <scope>NUCLEOTIDE SEQUENCE</scope>
    <source>
        <strain evidence="2">QDHG01</strain>
    </source>
</reference>
<organism evidence="2 3">
    <name type="scientific">Halteria grandinella</name>
    <dbReference type="NCBI Taxonomy" id="5974"/>
    <lineage>
        <taxon>Eukaryota</taxon>
        <taxon>Sar</taxon>
        <taxon>Alveolata</taxon>
        <taxon>Ciliophora</taxon>
        <taxon>Intramacronucleata</taxon>
        <taxon>Spirotrichea</taxon>
        <taxon>Stichotrichia</taxon>
        <taxon>Sporadotrichida</taxon>
        <taxon>Halteriidae</taxon>
        <taxon>Halteria</taxon>
    </lineage>
</organism>
<keyword evidence="1" id="KW-0812">Transmembrane</keyword>
<accession>A0A8J8SX61</accession>
<keyword evidence="1" id="KW-0472">Membrane</keyword>
<feature type="transmembrane region" description="Helical" evidence="1">
    <location>
        <begin position="30"/>
        <end position="50"/>
    </location>
</feature>
<protein>
    <recommendedName>
        <fullName evidence="4">Transmembrane protein</fullName>
    </recommendedName>
</protein>
<keyword evidence="3" id="KW-1185">Reference proteome</keyword>
<evidence type="ECO:0008006" key="4">
    <source>
        <dbReference type="Google" id="ProtNLM"/>
    </source>
</evidence>
<evidence type="ECO:0000313" key="3">
    <source>
        <dbReference type="Proteomes" id="UP000785679"/>
    </source>
</evidence>
<evidence type="ECO:0000256" key="1">
    <source>
        <dbReference type="SAM" id="Phobius"/>
    </source>
</evidence>
<dbReference type="Proteomes" id="UP000785679">
    <property type="component" value="Unassembled WGS sequence"/>
</dbReference>